<comment type="caution">
    <text evidence="1">The sequence shown here is derived from an EMBL/GenBank/DDBJ whole genome shotgun (WGS) entry which is preliminary data.</text>
</comment>
<name>A0A6G0Z9S7_APHCR</name>
<keyword evidence="2" id="KW-1185">Reference proteome</keyword>
<sequence length="98" mass="11354">MSITSQNNDSISNFGGGFRRKSEYIWCIIEGKSKHFLTVLKKKTRKKKVGKSVKFESNDSVILRNLTKTRKFTRAIYRQLPLKHKPPFSSTTENYILG</sequence>
<gene>
    <name evidence="1" type="ORF">FWK35_00003570</name>
</gene>
<dbReference type="AlphaFoldDB" id="A0A6G0Z9S7"/>
<dbReference type="EMBL" id="VUJU01000944">
    <property type="protein sequence ID" value="KAF0767560.1"/>
    <property type="molecule type" value="Genomic_DNA"/>
</dbReference>
<reference evidence="1 2" key="1">
    <citation type="submission" date="2019-08" db="EMBL/GenBank/DDBJ databases">
        <title>Whole genome of Aphis craccivora.</title>
        <authorList>
            <person name="Voronova N.V."/>
            <person name="Shulinski R.S."/>
            <person name="Bandarenka Y.V."/>
            <person name="Zhorov D.G."/>
            <person name="Warner D."/>
        </authorList>
    </citation>
    <scope>NUCLEOTIDE SEQUENCE [LARGE SCALE GENOMIC DNA]</scope>
    <source>
        <strain evidence="1">180601</strain>
        <tissue evidence="1">Whole Body</tissue>
    </source>
</reference>
<dbReference type="Proteomes" id="UP000478052">
    <property type="component" value="Unassembled WGS sequence"/>
</dbReference>
<organism evidence="1 2">
    <name type="scientific">Aphis craccivora</name>
    <name type="common">Cowpea aphid</name>
    <dbReference type="NCBI Taxonomy" id="307492"/>
    <lineage>
        <taxon>Eukaryota</taxon>
        <taxon>Metazoa</taxon>
        <taxon>Ecdysozoa</taxon>
        <taxon>Arthropoda</taxon>
        <taxon>Hexapoda</taxon>
        <taxon>Insecta</taxon>
        <taxon>Pterygota</taxon>
        <taxon>Neoptera</taxon>
        <taxon>Paraneoptera</taxon>
        <taxon>Hemiptera</taxon>
        <taxon>Sternorrhyncha</taxon>
        <taxon>Aphidomorpha</taxon>
        <taxon>Aphidoidea</taxon>
        <taxon>Aphididae</taxon>
        <taxon>Aphidini</taxon>
        <taxon>Aphis</taxon>
        <taxon>Aphis</taxon>
    </lineage>
</organism>
<proteinExistence type="predicted"/>
<evidence type="ECO:0000313" key="1">
    <source>
        <dbReference type="EMBL" id="KAF0767560.1"/>
    </source>
</evidence>
<accession>A0A6G0Z9S7</accession>
<evidence type="ECO:0000313" key="2">
    <source>
        <dbReference type="Proteomes" id="UP000478052"/>
    </source>
</evidence>
<protein>
    <submittedName>
        <fullName evidence="1">Uncharacterized protein</fullName>
    </submittedName>
</protein>